<comment type="caution">
    <text evidence="7">The sequence shown here is derived from an EMBL/GenBank/DDBJ whole genome shotgun (WGS) entry which is preliminary data.</text>
</comment>
<dbReference type="InterPro" id="IPR020616">
    <property type="entry name" value="Thiolase_N"/>
</dbReference>
<dbReference type="PANTHER" id="PTHR43365">
    <property type="entry name" value="BLR7806 PROTEIN"/>
    <property type="match status" value="1"/>
</dbReference>
<evidence type="ECO:0000313" key="8">
    <source>
        <dbReference type="Proteomes" id="UP001596514"/>
    </source>
</evidence>
<dbReference type="SUPFAM" id="SSF53901">
    <property type="entry name" value="Thiolase-like"/>
    <property type="match status" value="2"/>
</dbReference>
<dbReference type="InterPro" id="IPR020617">
    <property type="entry name" value="Thiolase_C"/>
</dbReference>
<keyword evidence="3 4" id="KW-0012">Acyltransferase</keyword>
<dbReference type="InterPro" id="IPR002155">
    <property type="entry name" value="Thiolase"/>
</dbReference>
<dbReference type="CDD" id="cd00751">
    <property type="entry name" value="thiolase"/>
    <property type="match status" value="1"/>
</dbReference>
<evidence type="ECO:0000313" key="7">
    <source>
        <dbReference type="EMBL" id="MFC7601247.1"/>
    </source>
</evidence>
<name>A0ABW2SZE3_9ACTN</name>
<dbReference type="PANTHER" id="PTHR43365:SF1">
    <property type="entry name" value="ACETYL-COA C-ACYLTRANSFERASE"/>
    <property type="match status" value="1"/>
</dbReference>
<dbReference type="InterPro" id="IPR020615">
    <property type="entry name" value="Thiolase_acyl_enz_int_AS"/>
</dbReference>
<dbReference type="Pfam" id="PF00108">
    <property type="entry name" value="Thiolase_N"/>
    <property type="match status" value="1"/>
</dbReference>
<dbReference type="EC" id="2.3.1.16" evidence="7"/>
<accession>A0ABW2SZE3</accession>
<dbReference type="EMBL" id="JBHTEE010000001">
    <property type="protein sequence ID" value="MFC7601247.1"/>
    <property type="molecule type" value="Genomic_DNA"/>
</dbReference>
<feature type="domain" description="Thiolase N-terminal" evidence="5">
    <location>
        <begin position="4"/>
        <end position="227"/>
    </location>
</feature>
<feature type="domain" description="Thiolase C-terminal" evidence="6">
    <location>
        <begin position="278"/>
        <end position="399"/>
    </location>
</feature>
<dbReference type="GO" id="GO:0003988">
    <property type="term" value="F:acetyl-CoA C-acyltransferase activity"/>
    <property type="evidence" value="ECO:0007669"/>
    <property type="project" value="UniProtKB-EC"/>
</dbReference>
<dbReference type="Pfam" id="PF02803">
    <property type="entry name" value="Thiolase_C"/>
    <property type="match status" value="1"/>
</dbReference>
<proteinExistence type="inferred from homology"/>
<dbReference type="PIRSF" id="PIRSF000429">
    <property type="entry name" value="Ac-CoA_Ac_transf"/>
    <property type="match status" value="1"/>
</dbReference>
<dbReference type="RefSeq" id="WP_343978774.1">
    <property type="nucleotide sequence ID" value="NZ_BAAAGK010000170.1"/>
</dbReference>
<sequence>MTDVYVLATLRTPRGKGRPGGGLSGITPLELLTRLLAGVGDRAAALPGLVEDLIVGSATQTGEQGGDLARTAAVLAGWGESASGMTLNRFCASGVDAINTAAAHIAFGSAGLIAAGGVESVSRVPMFADQAPIWSDREVVERVGSVQMGIAADLIATLEGLEREQLDGYALRSQRRAAAAWEQGRFAGSLLPVRHGDQVVLDHDETVRPGTTAESLAALEPAFAALGAKGQDDLVRRRRPEVGEIRHLHTAGSSPALADGAGIAVLGDAAAAAASGLRPRARVVAAATAAVDPVIMLTAGQAAAEKALKRAGLAPGDVDVFEIAEAFAATCLKFQRDLGVTDEQLNLNGGTIAMGHAFGATGPILLASCVDELERTGGRYGVIAVSGAAGTGSATVLERVP</sequence>
<organism evidence="7 8">
    <name type="scientific">Streptosporangium amethystogenes subsp. fukuiense</name>
    <dbReference type="NCBI Taxonomy" id="698418"/>
    <lineage>
        <taxon>Bacteria</taxon>
        <taxon>Bacillati</taxon>
        <taxon>Actinomycetota</taxon>
        <taxon>Actinomycetes</taxon>
        <taxon>Streptosporangiales</taxon>
        <taxon>Streptosporangiaceae</taxon>
        <taxon>Streptosporangium</taxon>
    </lineage>
</organism>
<evidence type="ECO:0000256" key="1">
    <source>
        <dbReference type="ARBA" id="ARBA00010982"/>
    </source>
</evidence>
<dbReference type="PROSITE" id="PS00098">
    <property type="entry name" value="THIOLASE_1"/>
    <property type="match status" value="1"/>
</dbReference>
<evidence type="ECO:0000259" key="5">
    <source>
        <dbReference type="Pfam" id="PF00108"/>
    </source>
</evidence>
<evidence type="ECO:0000256" key="2">
    <source>
        <dbReference type="ARBA" id="ARBA00022679"/>
    </source>
</evidence>
<evidence type="ECO:0000256" key="3">
    <source>
        <dbReference type="ARBA" id="ARBA00023315"/>
    </source>
</evidence>
<evidence type="ECO:0000256" key="4">
    <source>
        <dbReference type="RuleBase" id="RU003557"/>
    </source>
</evidence>
<evidence type="ECO:0000259" key="6">
    <source>
        <dbReference type="Pfam" id="PF02803"/>
    </source>
</evidence>
<dbReference type="NCBIfam" id="TIGR01930">
    <property type="entry name" value="AcCoA-C-Actrans"/>
    <property type="match status" value="1"/>
</dbReference>
<keyword evidence="2 4" id="KW-0808">Transferase</keyword>
<dbReference type="InterPro" id="IPR016039">
    <property type="entry name" value="Thiolase-like"/>
</dbReference>
<dbReference type="Proteomes" id="UP001596514">
    <property type="component" value="Unassembled WGS sequence"/>
</dbReference>
<reference evidence="8" key="1">
    <citation type="journal article" date="2019" name="Int. J. Syst. Evol. Microbiol.">
        <title>The Global Catalogue of Microorganisms (GCM) 10K type strain sequencing project: providing services to taxonomists for standard genome sequencing and annotation.</title>
        <authorList>
            <consortium name="The Broad Institute Genomics Platform"/>
            <consortium name="The Broad Institute Genome Sequencing Center for Infectious Disease"/>
            <person name="Wu L."/>
            <person name="Ma J."/>
        </authorList>
    </citation>
    <scope>NUCLEOTIDE SEQUENCE [LARGE SCALE GENOMIC DNA]</scope>
    <source>
        <strain evidence="8">JCM 10083</strain>
    </source>
</reference>
<keyword evidence="8" id="KW-1185">Reference proteome</keyword>
<gene>
    <name evidence="7" type="ORF">ACFQVD_14185</name>
</gene>
<dbReference type="Gene3D" id="3.40.47.10">
    <property type="match status" value="2"/>
</dbReference>
<protein>
    <submittedName>
        <fullName evidence="7">Acetyl-CoA C-acyltransferase</fullName>
        <ecNumber evidence="7">2.3.1.16</ecNumber>
    </submittedName>
</protein>
<comment type="similarity">
    <text evidence="1 4">Belongs to the thiolase-like superfamily. Thiolase family.</text>
</comment>